<dbReference type="GO" id="GO:0005102">
    <property type="term" value="F:signaling receptor binding"/>
    <property type="evidence" value="ECO:0007669"/>
    <property type="project" value="TreeGrafter"/>
</dbReference>
<dbReference type="GO" id="GO:1903037">
    <property type="term" value="P:regulation of leukocyte cell-cell adhesion"/>
    <property type="evidence" value="ECO:0007669"/>
    <property type="project" value="UniProtKB-ARBA"/>
</dbReference>
<dbReference type="PROSITE" id="PS51257">
    <property type="entry name" value="PROKAR_LIPOPROTEIN"/>
    <property type="match status" value="1"/>
</dbReference>
<dbReference type="AlphaFoldDB" id="A0A8C1Y7W4"/>
<keyword evidence="6" id="KW-0393">Immunoglobulin domain</keyword>
<evidence type="ECO:0000256" key="2">
    <source>
        <dbReference type="ARBA" id="ARBA00022729"/>
    </source>
</evidence>
<feature type="domain" description="Ig-like" evidence="9">
    <location>
        <begin position="412"/>
        <end position="511"/>
    </location>
</feature>
<keyword evidence="3" id="KW-0472">Membrane</keyword>
<dbReference type="SUPFAM" id="SSF48726">
    <property type="entry name" value="Immunoglobulin"/>
    <property type="match status" value="3"/>
</dbReference>
<evidence type="ECO:0000256" key="6">
    <source>
        <dbReference type="ARBA" id="ARBA00023319"/>
    </source>
</evidence>
<dbReference type="PROSITE" id="PS50835">
    <property type="entry name" value="IG_LIKE"/>
    <property type="match status" value="3"/>
</dbReference>
<dbReference type="Proteomes" id="UP000694700">
    <property type="component" value="Unplaced"/>
</dbReference>
<dbReference type="GO" id="GO:0001817">
    <property type="term" value="P:regulation of cytokine production"/>
    <property type="evidence" value="ECO:0007669"/>
    <property type="project" value="TreeGrafter"/>
</dbReference>
<dbReference type="Ensembl" id="ENSCCRT00015095605.1">
    <property type="protein sequence ID" value="ENSCCRP00015092635.1"/>
    <property type="gene ID" value="ENSCCRG00015037350.1"/>
</dbReference>
<dbReference type="GO" id="GO:0050863">
    <property type="term" value="P:regulation of T cell activation"/>
    <property type="evidence" value="ECO:0007669"/>
    <property type="project" value="UniProtKB-ARBA"/>
</dbReference>
<evidence type="ECO:0000259" key="9">
    <source>
        <dbReference type="PROSITE" id="PS50835"/>
    </source>
</evidence>
<feature type="compositionally biased region" description="Basic and acidic residues" evidence="8">
    <location>
        <begin position="369"/>
        <end position="379"/>
    </location>
</feature>
<feature type="domain" description="Ig-like" evidence="9">
    <location>
        <begin position="14"/>
        <end position="113"/>
    </location>
</feature>
<proteinExistence type="predicted"/>
<dbReference type="InterPro" id="IPR003599">
    <property type="entry name" value="Ig_sub"/>
</dbReference>
<evidence type="ECO:0000313" key="11">
    <source>
        <dbReference type="Proteomes" id="UP000694700"/>
    </source>
</evidence>
<dbReference type="InterPro" id="IPR050504">
    <property type="entry name" value="IgSF_BTN/MOG"/>
</dbReference>
<dbReference type="FunFam" id="2.60.40.10:FF:000142">
    <property type="entry name" value="V-set domain-containing T-cell activation inhibitor 1"/>
    <property type="match status" value="1"/>
</dbReference>
<dbReference type="InterPro" id="IPR013106">
    <property type="entry name" value="Ig_V-set"/>
</dbReference>
<reference evidence="10" key="1">
    <citation type="submission" date="2025-08" db="UniProtKB">
        <authorList>
            <consortium name="Ensembl"/>
        </authorList>
    </citation>
    <scope>IDENTIFICATION</scope>
</reference>
<feature type="domain" description="Ig-like" evidence="9">
    <location>
        <begin position="248"/>
        <end position="347"/>
    </location>
</feature>
<evidence type="ECO:0000256" key="7">
    <source>
        <dbReference type="SAM" id="Coils"/>
    </source>
</evidence>
<evidence type="ECO:0000256" key="1">
    <source>
        <dbReference type="ARBA" id="ARBA00004370"/>
    </source>
</evidence>
<keyword evidence="7" id="KW-0175">Coiled coil</keyword>
<evidence type="ECO:0000256" key="5">
    <source>
        <dbReference type="ARBA" id="ARBA00023180"/>
    </source>
</evidence>
<dbReference type="PANTHER" id="PTHR24100:SF130">
    <property type="entry name" value="BUTYROPHILIN-LIKE PROTEIN 9"/>
    <property type="match status" value="1"/>
</dbReference>
<dbReference type="PANTHER" id="PTHR24100">
    <property type="entry name" value="BUTYROPHILIN"/>
    <property type="match status" value="1"/>
</dbReference>
<keyword evidence="2" id="KW-0732">Signal</keyword>
<organism evidence="10 11">
    <name type="scientific">Cyprinus carpio</name>
    <name type="common">Common carp</name>
    <dbReference type="NCBI Taxonomy" id="7962"/>
    <lineage>
        <taxon>Eukaryota</taxon>
        <taxon>Metazoa</taxon>
        <taxon>Chordata</taxon>
        <taxon>Craniata</taxon>
        <taxon>Vertebrata</taxon>
        <taxon>Euteleostomi</taxon>
        <taxon>Actinopterygii</taxon>
        <taxon>Neopterygii</taxon>
        <taxon>Teleostei</taxon>
        <taxon>Ostariophysi</taxon>
        <taxon>Cypriniformes</taxon>
        <taxon>Cyprinidae</taxon>
        <taxon>Cyprininae</taxon>
        <taxon>Cyprinus</taxon>
    </lineage>
</organism>
<dbReference type="GO" id="GO:0009897">
    <property type="term" value="C:external side of plasma membrane"/>
    <property type="evidence" value="ECO:0007669"/>
    <property type="project" value="TreeGrafter"/>
</dbReference>
<evidence type="ECO:0000256" key="3">
    <source>
        <dbReference type="ARBA" id="ARBA00023136"/>
    </source>
</evidence>
<keyword evidence="4" id="KW-1015">Disulfide bond</keyword>
<feature type="compositionally biased region" description="Basic and acidic residues" evidence="8">
    <location>
        <begin position="387"/>
        <end position="396"/>
    </location>
</feature>
<dbReference type="SMART" id="SM00409">
    <property type="entry name" value="IG"/>
    <property type="match status" value="3"/>
</dbReference>
<evidence type="ECO:0000256" key="8">
    <source>
        <dbReference type="SAM" id="MobiDB-lite"/>
    </source>
</evidence>
<name>A0A8C1Y7W4_CYPCA</name>
<dbReference type="InterPro" id="IPR007110">
    <property type="entry name" value="Ig-like_dom"/>
</dbReference>
<evidence type="ECO:0000256" key="4">
    <source>
        <dbReference type="ARBA" id="ARBA00023157"/>
    </source>
</evidence>
<protein>
    <recommendedName>
        <fullName evidence="9">Ig-like domain-containing protein</fullName>
    </recommendedName>
</protein>
<feature type="coiled-coil region" evidence="7">
    <location>
        <begin position="564"/>
        <end position="598"/>
    </location>
</feature>
<sequence>MAARISNDFQLVIPERGERVKINAGSTLTVSCHLSPALSAVDMEITWFGEMSCICAYKNREMTQSVGYEGRASLFINDLSRGNVSLRVADFRESDLGVYMCRVVSRNETQQITVDVAEEVSAIFKDQSFFTVNHNMGETSNKSEHHCDSDNQLEDYKIGEAIYQLSIHSAYHSASGKDQCKDCKGEMDNKLSSQYIKSDLSHQDEQPGDDRMGTKSKDFLSQASYHNEPNKSQHGMEVLNKNFQLVVPSTTKEPEVSLGADLIIPCHLSPEISAVDMEISWSNDTACVCLYKDRKVTEGVLFKDRVSLFTHKLREGNVSLRLKNFRLSDIGNYHCQVISKDRRENITVRVRVNPGLQSMSQSPMFPEGNEDKRTREPTHKLPRHTSHQSESDEKQHGNYSKSVSDDFQLVIPQTAQEAQISIGSEIIVPCHLTPEICAIAMQIKWFKETDCVCIFKKGHVIEGRSYKDRASLDTHILERGNVSLHLNNFSVSDVGDYYCQVISGDRTQQITVGVRIKPEVQPVSQSPTFQGQSNRIKLFEIDKIWTKQETDKMNESALMAEELHDMLIKACKEKDRQLKRAEQELRETRNMLDRLLRLNPHAQFLDKDKSNPI</sequence>
<evidence type="ECO:0000313" key="10">
    <source>
        <dbReference type="Ensembl" id="ENSCCRP00015092635.1"/>
    </source>
</evidence>
<dbReference type="InterPro" id="IPR036179">
    <property type="entry name" value="Ig-like_dom_sf"/>
</dbReference>
<comment type="subcellular location">
    <subcellularLocation>
        <location evidence="1">Membrane</location>
    </subcellularLocation>
</comment>
<dbReference type="SMART" id="SM00406">
    <property type="entry name" value="IGv"/>
    <property type="match status" value="3"/>
</dbReference>
<accession>A0A8C1Y7W4</accession>
<feature type="region of interest" description="Disordered" evidence="8">
    <location>
        <begin position="351"/>
        <end position="400"/>
    </location>
</feature>
<dbReference type="GO" id="GO:0050852">
    <property type="term" value="P:T cell receptor signaling pathway"/>
    <property type="evidence" value="ECO:0007669"/>
    <property type="project" value="TreeGrafter"/>
</dbReference>
<dbReference type="Pfam" id="PF07686">
    <property type="entry name" value="V-set"/>
    <property type="match status" value="3"/>
</dbReference>
<keyword evidence="5" id="KW-0325">Glycoprotein</keyword>
<dbReference type="Gene3D" id="2.60.40.10">
    <property type="entry name" value="Immunoglobulins"/>
    <property type="match status" value="3"/>
</dbReference>
<dbReference type="InterPro" id="IPR013783">
    <property type="entry name" value="Ig-like_fold"/>
</dbReference>